<dbReference type="RefSeq" id="WP_101396346.1">
    <property type="nucleotide sequence ID" value="NZ_PJNE01000001.1"/>
</dbReference>
<keyword evidence="3" id="KW-1185">Reference proteome</keyword>
<proteinExistence type="predicted"/>
<feature type="transmembrane region" description="Helical" evidence="1">
    <location>
        <begin position="184"/>
        <end position="204"/>
    </location>
</feature>
<reference evidence="2 3" key="1">
    <citation type="submission" date="2017-12" db="EMBL/GenBank/DDBJ databases">
        <title>Sequencing the genomes of 1000 Actinobacteria strains.</title>
        <authorList>
            <person name="Klenk H.-P."/>
        </authorList>
    </citation>
    <scope>NUCLEOTIDE SEQUENCE [LARGE SCALE GENOMIC DNA]</scope>
    <source>
        <strain evidence="2 3">DSM 12806</strain>
    </source>
</reference>
<evidence type="ECO:0000313" key="3">
    <source>
        <dbReference type="Proteomes" id="UP000233781"/>
    </source>
</evidence>
<comment type="caution">
    <text evidence="2">The sequence shown here is derived from an EMBL/GenBank/DDBJ whole genome shotgun (WGS) entry which is preliminary data.</text>
</comment>
<evidence type="ECO:0000256" key="1">
    <source>
        <dbReference type="SAM" id="Phobius"/>
    </source>
</evidence>
<keyword evidence="1" id="KW-0472">Membrane</keyword>
<dbReference type="OrthoDB" id="8066659at2"/>
<feature type="transmembrane region" description="Helical" evidence="1">
    <location>
        <begin position="20"/>
        <end position="39"/>
    </location>
</feature>
<dbReference type="EMBL" id="PJNE01000001">
    <property type="protein sequence ID" value="PKW27984.1"/>
    <property type="molecule type" value="Genomic_DNA"/>
</dbReference>
<keyword evidence="1" id="KW-0812">Transmembrane</keyword>
<accession>A0A2N3YMC7</accession>
<feature type="transmembrane region" description="Helical" evidence="1">
    <location>
        <begin position="210"/>
        <end position="231"/>
    </location>
</feature>
<dbReference type="AlphaFoldDB" id="A0A2N3YMC7"/>
<organism evidence="2 3">
    <name type="scientific">Phycicoccus duodecadis</name>
    <dbReference type="NCBI Taxonomy" id="173053"/>
    <lineage>
        <taxon>Bacteria</taxon>
        <taxon>Bacillati</taxon>
        <taxon>Actinomycetota</taxon>
        <taxon>Actinomycetes</taxon>
        <taxon>Micrococcales</taxon>
        <taxon>Intrasporangiaceae</taxon>
        <taxon>Phycicoccus</taxon>
    </lineage>
</organism>
<feature type="transmembrane region" description="Helical" evidence="1">
    <location>
        <begin position="45"/>
        <end position="65"/>
    </location>
</feature>
<evidence type="ECO:0000313" key="2">
    <source>
        <dbReference type="EMBL" id="PKW27984.1"/>
    </source>
</evidence>
<name>A0A2N3YMC7_9MICO</name>
<protein>
    <submittedName>
        <fullName evidence="2">Uncharacterized protein</fullName>
    </submittedName>
</protein>
<gene>
    <name evidence="2" type="ORF">ATL31_2837</name>
</gene>
<keyword evidence="1" id="KW-1133">Transmembrane helix</keyword>
<sequence>MAGYKQYTLCSQPMSWMSPAAYIATATAAIAAIFALLGYGTFPCGLILIEAFAAAGGVAFCDWWLNIRLVCLGGDESVIGAVISVETPQEKVGNVDLGDPKTIANALDTDYSINLLVYPTMPGVDQAHLETSVPYGYLAAETDGVRDHVGFFTGEKARDKKGVLPSTAVLHAEFEGAGIADFRVGLLVAYGLALAAWALCVALPPPFGWIVGGILALLALLAALLGGAIGVGDAGSPSDVEGAPTEIHQPDDKGLGSDLLYVRGRWVFDSLHTGWNELHPIKACTVVGSWDGDWSSDTVGVKDRLDAAFDAAERDDVIKRQGKTEHQWRVHPLVDGCELSTEPAPDGGPVLR</sequence>
<dbReference type="Proteomes" id="UP000233781">
    <property type="component" value="Unassembled WGS sequence"/>
</dbReference>